<evidence type="ECO:0000313" key="4">
    <source>
        <dbReference type="Proteomes" id="UP000030625"/>
    </source>
</evidence>
<dbReference type="EMBL" id="CP007456">
    <property type="protein sequence ID" value="AIZ15104.1"/>
    <property type="molecule type" value="Genomic_DNA"/>
</dbReference>
<feature type="domain" description="Endonuclease/exonuclease/phosphatase" evidence="2">
    <location>
        <begin position="120"/>
        <end position="328"/>
    </location>
</feature>
<dbReference type="InterPro" id="IPR005135">
    <property type="entry name" value="Endo/exonuclease/phosphatase"/>
</dbReference>
<dbReference type="STRING" id="1447716.AH68_08770"/>
<proteinExistence type="predicted"/>
<dbReference type="RefSeq" id="WP_039199212.1">
    <property type="nucleotide sequence ID" value="NZ_CP007456.1"/>
</dbReference>
<feature type="transmembrane region" description="Helical" evidence="1">
    <location>
        <begin position="50"/>
        <end position="72"/>
    </location>
</feature>
<sequence>MTRLGDVQRNETRHETRSTLLTVLLWLVTAVIVVAMLLRMLPNNLDGKRYVPLVVALMPWLGLLSAVIVVFALTIRRIGKRRALAALSAVCVVIQVAWHWGYVVPAASPAAQPMATVRVMTFNTKQGVADAQQIVETIRDEHIEVLAMQEVSSDLLNRLNDEGIADYLPYFVIPQLTWHDNGGVNVLYSAHPLQEATENLIPIESSSIPAATVVLNGRTVRFGSVHPFSPRPRNQGLWNKSLDSIAQLRHYGNNESYVLMGDFNSTWDHASFRYLLGDRFTDAGQSAGEGLHMTFPAVFPIAEIDHIIYDKGVRATDLATKRIQGSDHLALLATLTIA</sequence>
<feature type="transmembrane region" description="Helical" evidence="1">
    <location>
        <begin position="20"/>
        <end position="38"/>
    </location>
</feature>
<keyword evidence="1" id="KW-0472">Membrane</keyword>
<dbReference type="KEGG" id="bka:AH68_08770"/>
<dbReference type="InterPro" id="IPR036691">
    <property type="entry name" value="Endo/exonu/phosph_ase_sf"/>
</dbReference>
<dbReference type="SUPFAM" id="SSF56219">
    <property type="entry name" value="DNase I-like"/>
    <property type="match status" value="1"/>
</dbReference>
<evidence type="ECO:0000313" key="3">
    <source>
        <dbReference type="EMBL" id="AIZ15104.1"/>
    </source>
</evidence>
<organism evidence="3 4">
    <name type="scientific">Bifidobacterium catenulatum PV20-2</name>
    <dbReference type="NCBI Taxonomy" id="1447716"/>
    <lineage>
        <taxon>Bacteria</taxon>
        <taxon>Bacillati</taxon>
        <taxon>Actinomycetota</taxon>
        <taxon>Actinomycetes</taxon>
        <taxon>Bifidobacteriales</taxon>
        <taxon>Bifidobacteriaceae</taxon>
        <taxon>Bifidobacterium</taxon>
    </lineage>
</organism>
<protein>
    <recommendedName>
        <fullName evidence="2">Endonuclease/exonuclease/phosphatase domain-containing protein</fullName>
    </recommendedName>
</protein>
<gene>
    <name evidence="3" type="ORF">AH68_08770</name>
</gene>
<feature type="transmembrane region" description="Helical" evidence="1">
    <location>
        <begin position="84"/>
        <end position="103"/>
    </location>
</feature>
<dbReference type="Pfam" id="PF03372">
    <property type="entry name" value="Exo_endo_phos"/>
    <property type="match status" value="1"/>
</dbReference>
<dbReference type="Gene3D" id="3.60.10.10">
    <property type="entry name" value="Endonuclease/exonuclease/phosphatase"/>
    <property type="match status" value="1"/>
</dbReference>
<keyword evidence="1" id="KW-1133">Transmembrane helix</keyword>
<evidence type="ECO:0000256" key="1">
    <source>
        <dbReference type="SAM" id="Phobius"/>
    </source>
</evidence>
<dbReference type="GO" id="GO:0003824">
    <property type="term" value="F:catalytic activity"/>
    <property type="evidence" value="ECO:0007669"/>
    <property type="project" value="InterPro"/>
</dbReference>
<accession>A0A0A7I8G0</accession>
<dbReference type="HOGENOM" id="CLU_052333_1_1_11"/>
<dbReference type="AlphaFoldDB" id="A0A0A7I8G0"/>
<dbReference type="Proteomes" id="UP000030625">
    <property type="component" value="Chromosome"/>
</dbReference>
<evidence type="ECO:0000259" key="2">
    <source>
        <dbReference type="Pfam" id="PF03372"/>
    </source>
</evidence>
<keyword evidence="1" id="KW-0812">Transmembrane</keyword>
<reference evidence="3 4" key="1">
    <citation type="journal article" date="2015" name="Genome Announc.">
        <title>Complete and Assembled Genome Sequence of Bifidobacterium kashiwanohense PV20-2, Isolated from the Feces of an Anemic Kenyan Infant.</title>
        <authorList>
            <person name="Vazquez-Gutierrez P."/>
            <person name="Lacroix C."/>
            <person name="Chassard C."/>
            <person name="Klumpp J."/>
            <person name="Jans C."/>
            <person name="Stevens M.J."/>
        </authorList>
    </citation>
    <scope>NUCLEOTIDE SEQUENCE [LARGE SCALE GENOMIC DNA]</scope>
    <source>
        <strain evidence="3 4">PV20-2</strain>
    </source>
</reference>
<dbReference type="OrthoDB" id="2340043at2"/>
<name>A0A0A7I8G0_9BIFI</name>